<keyword evidence="5" id="KW-1185">Reference proteome</keyword>
<dbReference type="STRING" id="126156.SAMN05421670_0624"/>
<sequence length="264" mass="31722">MPKSLSNLEATQFEHSKKDYKKKLKKLQYHLLSLQKTLLEKKIGLILVFEGMDAAGKGGAIKRLTQRLDPRGYIVHPISAPQPHELRYHYLQRFWRKLPQYGQIGIFDRSWYGRVLVERVEELATKEEWKRAYKEINHFEETLTHDNYIIIKHWIHVSEEEQLKRFTERKTDPYKMWKLTDEDWRNREKSDQYIEAAEDMFDKSNCTDAPWFIVHGDDKLYARLNVLQNIIREIENQFAIRGIEFTLISELEKQKKEESINIQK</sequence>
<gene>
    <name evidence="4" type="ORF">SAMN05421670_0624</name>
</gene>
<evidence type="ECO:0000313" key="5">
    <source>
        <dbReference type="Proteomes" id="UP000198734"/>
    </source>
</evidence>
<dbReference type="Pfam" id="PF03976">
    <property type="entry name" value="PPK2"/>
    <property type="match status" value="1"/>
</dbReference>
<dbReference type="AlphaFoldDB" id="A0A1I5V122"/>
<dbReference type="EMBL" id="FOXU01000001">
    <property type="protein sequence ID" value="SFQ01203.1"/>
    <property type="molecule type" value="Genomic_DNA"/>
</dbReference>
<dbReference type="Gene3D" id="3.40.50.300">
    <property type="entry name" value="P-loop containing nucleotide triphosphate hydrolases"/>
    <property type="match status" value="1"/>
</dbReference>
<dbReference type="Proteomes" id="UP000198734">
    <property type="component" value="Unassembled WGS sequence"/>
</dbReference>
<evidence type="ECO:0000259" key="3">
    <source>
        <dbReference type="Pfam" id="PF03976"/>
    </source>
</evidence>
<dbReference type="RefSeq" id="WP_093534081.1">
    <property type="nucleotide sequence ID" value="NZ_FOXU01000001.1"/>
</dbReference>
<dbReference type="PANTHER" id="PTHR34383:SF3">
    <property type="entry name" value="POLYPHOSPHATE:AMP PHOSPHOTRANSFERASE"/>
    <property type="match status" value="1"/>
</dbReference>
<evidence type="ECO:0000256" key="1">
    <source>
        <dbReference type="ARBA" id="ARBA00022679"/>
    </source>
</evidence>
<evidence type="ECO:0000256" key="2">
    <source>
        <dbReference type="ARBA" id="ARBA00022777"/>
    </source>
</evidence>
<dbReference type="GO" id="GO:0008976">
    <property type="term" value="F:polyphosphate kinase activity"/>
    <property type="evidence" value="ECO:0007669"/>
    <property type="project" value="InterPro"/>
</dbReference>
<organism evidence="4 5">
    <name type="scientific">Psychrobacillus psychrotolerans</name>
    <dbReference type="NCBI Taxonomy" id="126156"/>
    <lineage>
        <taxon>Bacteria</taxon>
        <taxon>Bacillati</taxon>
        <taxon>Bacillota</taxon>
        <taxon>Bacilli</taxon>
        <taxon>Bacillales</taxon>
        <taxon>Bacillaceae</taxon>
        <taxon>Psychrobacillus</taxon>
    </lineage>
</organism>
<dbReference type="InterPro" id="IPR016898">
    <property type="entry name" value="Polyphosphate_phosphotransfera"/>
</dbReference>
<evidence type="ECO:0000313" key="4">
    <source>
        <dbReference type="EMBL" id="SFQ01203.1"/>
    </source>
</evidence>
<dbReference type="InterPro" id="IPR022488">
    <property type="entry name" value="PPK2-related"/>
</dbReference>
<accession>A0A1I5V122</accession>
<feature type="domain" description="Polyphosphate kinase-2-related" evidence="3">
    <location>
        <begin position="15"/>
        <end position="237"/>
    </location>
</feature>
<dbReference type="OrthoDB" id="9775224at2"/>
<dbReference type="PIRSF" id="PIRSF028756">
    <property type="entry name" value="PPK2_prd"/>
    <property type="match status" value="1"/>
</dbReference>
<keyword evidence="1" id="KW-0808">Transferase</keyword>
<dbReference type="PANTHER" id="PTHR34383">
    <property type="entry name" value="POLYPHOSPHATE:AMP PHOSPHOTRANSFERASE-RELATED"/>
    <property type="match status" value="1"/>
</dbReference>
<keyword evidence="2 4" id="KW-0418">Kinase</keyword>
<proteinExistence type="predicted"/>
<protein>
    <submittedName>
        <fullName evidence="4">Polyphosphate kinase 2, PPK2 family</fullName>
    </submittedName>
</protein>
<dbReference type="InterPro" id="IPR027417">
    <property type="entry name" value="P-loop_NTPase"/>
</dbReference>
<dbReference type="SUPFAM" id="SSF52540">
    <property type="entry name" value="P-loop containing nucleoside triphosphate hydrolases"/>
    <property type="match status" value="1"/>
</dbReference>
<name>A0A1I5V122_9BACI</name>
<reference evidence="5" key="1">
    <citation type="submission" date="2016-10" db="EMBL/GenBank/DDBJ databases">
        <authorList>
            <person name="Varghese N."/>
            <person name="Submissions S."/>
        </authorList>
    </citation>
    <scope>NUCLEOTIDE SEQUENCE [LARGE SCALE GENOMIC DNA]</scope>
    <source>
        <strain evidence="5">DSM 11706</strain>
    </source>
</reference>